<gene>
    <name evidence="1" type="ORF">TTHERM_000659131</name>
</gene>
<dbReference type="RefSeq" id="XP_012655442.1">
    <property type="nucleotide sequence ID" value="XM_012799988.1"/>
</dbReference>
<reference evidence="2" key="1">
    <citation type="journal article" date="2006" name="PLoS Biol.">
        <title>Macronuclear genome sequence of the ciliate Tetrahymena thermophila, a model eukaryote.</title>
        <authorList>
            <person name="Eisen J.A."/>
            <person name="Coyne R.S."/>
            <person name="Wu M."/>
            <person name="Wu D."/>
            <person name="Thiagarajan M."/>
            <person name="Wortman J.R."/>
            <person name="Badger J.H."/>
            <person name="Ren Q."/>
            <person name="Amedeo P."/>
            <person name="Jones K.M."/>
            <person name="Tallon L.J."/>
            <person name="Delcher A.L."/>
            <person name="Salzberg S.L."/>
            <person name="Silva J.C."/>
            <person name="Haas B.J."/>
            <person name="Majoros W.H."/>
            <person name="Farzad M."/>
            <person name="Carlton J.M."/>
            <person name="Smith R.K. Jr."/>
            <person name="Garg J."/>
            <person name="Pearlman R.E."/>
            <person name="Karrer K.M."/>
            <person name="Sun L."/>
            <person name="Manning G."/>
            <person name="Elde N.C."/>
            <person name="Turkewitz A.P."/>
            <person name="Asai D.J."/>
            <person name="Wilkes D.E."/>
            <person name="Wang Y."/>
            <person name="Cai H."/>
            <person name="Collins K."/>
            <person name="Stewart B.A."/>
            <person name="Lee S.R."/>
            <person name="Wilamowska K."/>
            <person name="Weinberg Z."/>
            <person name="Ruzzo W.L."/>
            <person name="Wloga D."/>
            <person name="Gaertig J."/>
            <person name="Frankel J."/>
            <person name="Tsao C.-C."/>
            <person name="Gorovsky M.A."/>
            <person name="Keeling P.J."/>
            <person name="Waller R.F."/>
            <person name="Patron N.J."/>
            <person name="Cherry J.M."/>
            <person name="Stover N.A."/>
            <person name="Krieger C.J."/>
            <person name="del Toro C."/>
            <person name="Ryder H.F."/>
            <person name="Williamson S.C."/>
            <person name="Barbeau R.A."/>
            <person name="Hamilton E.P."/>
            <person name="Orias E."/>
        </authorList>
    </citation>
    <scope>NUCLEOTIDE SEQUENCE [LARGE SCALE GENOMIC DNA]</scope>
    <source>
        <strain evidence="2">SB210</strain>
    </source>
</reference>
<evidence type="ECO:0000313" key="2">
    <source>
        <dbReference type="Proteomes" id="UP000009168"/>
    </source>
</evidence>
<evidence type="ECO:0007829" key="3">
    <source>
        <dbReference type="PDB" id="6Z1P"/>
    </source>
</evidence>
<evidence type="ECO:0000313" key="1">
    <source>
        <dbReference type="EMBL" id="EWS72035.1"/>
    </source>
</evidence>
<dbReference type="EMDB" id="EMD-11032"/>
<proteinExistence type="evidence at protein level"/>
<name>W7WYR3_TETTS</name>
<accession>W7WYR3</accession>
<sequence length="109" mass="12849">MNALIFRNTNFLFNWISQSSSMLGLLGIRKNMSFQLQEETAEDKTQKKLNELLQGAFDFTNRNARPPKKANHGARPCSSVMRRLKKKYFYRRTKEAMTPEMEPKKKFEL</sequence>
<reference evidence="3" key="2">
    <citation type="journal article" date="2020" name="Elife">
        <title>Ciliate mitoribosome illuminates evolutionary steps of mitochondrial translation.</title>
        <authorList>
            <person name="Tobiasson V."/>
            <person name="Amunts A."/>
        </authorList>
    </citation>
    <scope>STRUCTURE BY ELECTRON MICROSCOPY (3.70 ANGSTROMS)</scope>
</reference>
<dbReference type="Proteomes" id="UP000009168">
    <property type="component" value="Unassembled WGS sequence"/>
</dbReference>
<dbReference type="STRING" id="312017.W7WYR3"/>
<protein>
    <submittedName>
        <fullName evidence="1">Uncharacterized protein</fullName>
    </submittedName>
</protein>
<dbReference type="OrthoDB" id="312989at2759"/>
<organism evidence="1 2">
    <name type="scientific">Tetrahymena thermophila (strain SB210)</name>
    <dbReference type="NCBI Taxonomy" id="312017"/>
    <lineage>
        <taxon>Eukaryota</taxon>
        <taxon>Sar</taxon>
        <taxon>Alveolata</taxon>
        <taxon>Ciliophora</taxon>
        <taxon>Intramacronucleata</taxon>
        <taxon>Oligohymenophorea</taxon>
        <taxon>Hymenostomatida</taxon>
        <taxon>Tetrahymenina</taxon>
        <taxon>Tetrahymenidae</taxon>
        <taxon>Tetrahymena</taxon>
    </lineage>
</organism>
<dbReference type="AlphaFoldDB" id="W7WYR3"/>
<keyword evidence="3" id="KW-0002">3D-structure</keyword>
<dbReference type="PDB" id="6Z1P">
    <property type="method" value="EM"/>
    <property type="resolution" value="3.70 A"/>
    <property type="chains" value="AQ=1-109"/>
</dbReference>
<dbReference type="GeneID" id="24440081"/>
<dbReference type="EMBL" id="GG662471">
    <property type="protein sequence ID" value="EWS72035.1"/>
    <property type="molecule type" value="Genomic_DNA"/>
</dbReference>
<keyword evidence="2" id="KW-1185">Reference proteome</keyword>
<dbReference type="KEGG" id="tet:TTHERM_000659131"/>
<dbReference type="InParanoid" id="W7WYR3"/>